<evidence type="ECO:0000313" key="1">
    <source>
        <dbReference type="EMBL" id="KAI9911692.1"/>
    </source>
</evidence>
<name>A0ACC0VYW3_9STRA</name>
<accession>A0ACC0VYW3</accession>
<protein>
    <submittedName>
        <fullName evidence="1">Uncharacterized protein</fullName>
    </submittedName>
</protein>
<keyword evidence="2" id="KW-1185">Reference proteome</keyword>
<organism evidence="1 2">
    <name type="scientific">Peronosclerospora sorghi</name>
    <dbReference type="NCBI Taxonomy" id="230839"/>
    <lineage>
        <taxon>Eukaryota</taxon>
        <taxon>Sar</taxon>
        <taxon>Stramenopiles</taxon>
        <taxon>Oomycota</taxon>
        <taxon>Peronosporomycetes</taxon>
        <taxon>Peronosporales</taxon>
        <taxon>Peronosporaceae</taxon>
        <taxon>Peronosclerospora</taxon>
    </lineage>
</organism>
<evidence type="ECO:0000313" key="2">
    <source>
        <dbReference type="Proteomes" id="UP001163321"/>
    </source>
</evidence>
<sequence>MHGMALSIFDIENRRFDLRVAVGRLELAENRIVVVVTLGHERPWTFDLVHSPSYQSTILARITHAHINLRKRIQTVSMRSHVRDSFLSKFVQQLSLDYHIVKMTTTTYPTAVLFPVHGQFCGGIRSMHGMALSILDIENRRFDRRVAVGRLEIAENRIVVVLTLGHERPWTFDLVHSPSHQSTIPARNTPHTSTCESESKPYRCVLTYATLSCRSLSSNCRLSVSTVENGCSLEGYKSGETNSYSDTGTCGRHLVLGIPFHLQFGRLGVVTAKDRYIRSGWLEMGQVVMLYGGRLSIGPTNLCVEV</sequence>
<gene>
    <name evidence="1" type="ORF">PsorP6_009866</name>
</gene>
<reference evidence="1 2" key="1">
    <citation type="journal article" date="2022" name="bioRxiv">
        <title>The genome of the oomycete Peronosclerospora sorghi, a cosmopolitan pathogen of maize and sorghum, is inflated with dispersed pseudogenes.</title>
        <authorList>
            <person name="Fletcher K."/>
            <person name="Martin F."/>
            <person name="Isakeit T."/>
            <person name="Cavanaugh K."/>
            <person name="Magill C."/>
            <person name="Michelmore R."/>
        </authorList>
    </citation>
    <scope>NUCLEOTIDE SEQUENCE [LARGE SCALE GENOMIC DNA]</scope>
    <source>
        <strain evidence="1">P6</strain>
    </source>
</reference>
<dbReference type="Proteomes" id="UP001163321">
    <property type="component" value="Chromosome 5"/>
</dbReference>
<comment type="caution">
    <text evidence="1">The sequence shown here is derived from an EMBL/GenBank/DDBJ whole genome shotgun (WGS) entry which is preliminary data.</text>
</comment>
<dbReference type="EMBL" id="CM047584">
    <property type="protein sequence ID" value="KAI9911692.1"/>
    <property type="molecule type" value="Genomic_DNA"/>
</dbReference>
<proteinExistence type="predicted"/>